<sequence>MEMELSDKLSTTIGFFHGNSGDTRLAYLSGITICAGLIDLRRATRKFHLPELDEAESNRTAGSWRCQPRSPSFYYTDM</sequence>
<reference evidence="2" key="1">
    <citation type="submission" date="2013-06" db="EMBL/GenBank/DDBJ databases">
        <authorList>
            <person name="Zhao Q."/>
        </authorList>
    </citation>
    <scope>NUCLEOTIDE SEQUENCE</scope>
    <source>
        <strain evidence="2">cv. W1943</strain>
    </source>
</reference>
<reference evidence="1" key="2">
    <citation type="submission" date="2015-06" db="UniProtKB">
        <authorList>
            <consortium name="EnsemblPlants"/>
        </authorList>
    </citation>
    <scope>IDENTIFICATION</scope>
</reference>
<organism evidence="1 2">
    <name type="scientific">Oryza rufipogon</name>
    <name type="common">Brownbeard rice</name>
    <name type="synonym">Asian wild rice</name>
    <dbReference type="NCBI Taxonomy" id="4529"/>
    <lineage>
        <taxon>Eukaryota</taxon>
        <taxon>Viridiplantae</taxon>
        <taxon>Streptophyta</taxon>
        <taxon>Embryophyta</taxon>
        <taxon>Tracheophyta</taxon>
        <taxon>Spermatophyta</taxon>
        <taxon>Magnoliopsida</taxon>
        <taxon>Liliopsida</taxon>
        <taxon>Poales</taxon>
        <taxon>Poaceae</taxon>
        <taxon>BOP clade</taxon>
        <taxon>Oryzoideae</taxon>
        <taxon>Oryzeae</taxon>
        <taxon>Oryzinae</taxon>
        <taxon>Oryza</taxon>
    </lineage>
</organism>
<dbReference type="Proteomes" id="UP000008022">
    <property type="component" value="Unassembled WGS sequence"/>
</dbReference>
<dbReference type="HOGENOM" id="CLU_197845_0_0_1"/>
<name>A0A0E0Q026_ORYRU</name>
<dbReference type="EnsemblPlants" id="ORUFI06G22250.3">
    <property type="protein sequence ID" value="ORUFI06G22250.3"/>
    <property type="gene ID" value="ORUFI06G22250"/>
</dbReference>
<accession>A0A0E0Q026</accession>
<dbReference type="Gramene" id="ORUFI06G22250.3">
    <property type="protein sequence ID" value="ORUFI06G22250.3"/>
    <property type="gene ID" value="ORUFI06G22250"/>
</dbReference>
<protein>
    <submittedName>
        <fullName evidence="1">Uncharacterized protein</fullName>
    </submittedName>
</protein>
<keyword evidence="2" id="KW-1185">Reference proteome</keyword>
<evidence type="ECO:0000313" key="1">
    <source>
        <dbReference type="EnsemblPlants" id="ORUFI06G22250.3"/>
    </source>
</evidence>
<dbReference type="AlphaFoldDB" id="A0A0E0Q026"/>
<evidence type="ECO:0000313" key="2">
    <source>
        <dbReference type="Proteomes" id="UP000008022"/>
    </source>
</evidence>
<proteinExistence type="predicted"/>